<dbReference type="EMBL" id="CP045702">
    <property type="protein sequence ID" value="QNE77335.1"/>
    <property type="molecule type" value="Genomic_DNA"/>
</dbReference>
<dbReference type="AlphaFoldDB" id="A0A7G7BPS0"/>
<name>A0A7G7BPS0_9ACTN</name>
<evidence type="ECO:0000313" key="3">
    <source>
        <dbReference type="Proteomes" id="UP000515307"/>
    </source>
</evidence>
<dbReference type="InterPro" id="IPR010982">
    <property type="entry name" value="Lambda_DNA-bd_dom_sf"/>
</dbReference>
<protein>
    <submittedName>
        <fullName evidence="2">XRE family transcriptional regulator</fullName>
    </submittedName>
</protein>
<dbReference type="SUPFAM" id="SSF47413">
    <property type="entry name" value="lambda repressor-like DNA-binding domains"/>
    <property type="match status" value="1"/>
</dbReference>
<dbReference type="Proteomes" id="UP000515307">
    <property type="component" value="Chromosome"/>
</dbReference>
<dbReference type="Gene3D" id="1.10.260.40">
    <property type="entry name" value="lambda repressor-like DNA-binding domains"/>
    <property type="match status" value="1"/>
</dbReference>
<dbReference type="KEGG" id="sfiy:F0344_24500"/>
<feature type="region of interest" description="Disordered" evidence="1">
    <location>
        <begin position="89"/>
        <end position="108"/>
    </location>
</feature>
<dbReference type="GO" id="GO:0003677">
    <property type="term" value="F:DNA binding"/>
    <property type="evidence" value="ECO:0007669"/>
    <property type="project" value="InterPro"/>
</dbReference>
<gene>
    <name evidence="2" type="ORF">F0344_24500</name>
</gene>
<evidence type="ECO:0000256" key="1">
    <source>
        <dbReference type="SAM" id="MobiDB-lite"/>
    </source>
</evidence>
<dbReference type="RefSeq" id="WP_185300813.1">
    <property type="nucleotide sequence ID" value="NZ_CP045702.1"/>
</dbReference>
<sequence length="465" mass="50585">MAQKPKPLDETASARAWWGKELRNWRTTRKMSTSEVGAKVHLSATMIERIEKNERRCDAALASLLDDAVEAGGALKRLWRLVEQEAAGEAAHADKSTSEADQGASGAPIKGMLGLNPHALSERSQPDMERRAFFSLGGVAALAPTAFIDLLPSSGPHALPKDVRPEDIQQVLTAADTLAGWDNLYGGGGIVGSSSMGLFIWAKGLLATKYPSKLKADLYTAVGRLSVVMGASAFDAYAHHDATELLRFGTWCAEQGNNWHLRAASLNWRARHEIWCGRPDDGLTYAESGLLRSDRLTPREQAMLHNARARAWAKMRNPDEALAAIDWSDRIFARARDGEDEPWMTYYDEAQHHGDTGHAAYDIALMPGQSPALAASRLETAIDGHTDAYVRSRALSGTKLATLTMATGDPQQAVAIANRALDEVGKLRSKRAVTDMENLSSASARYARRPDVAALRSRITITVHA</sequence>
<reference evidence="3" key="1">
    <citation type="submission" date="2019-10" db="EMBL/GenBank/DDBJ databases">
        <title>Antimicrobial potential of Antarctic Bacteria.</title>
        <authorList>
            <person name="Benaud N."/>
            <person name="Edwards R.J."/>
            <person name="Ferrari B.C."/>
        </authorList>
    </citation>
    <scope>NUCLEOTIDE SEQUENCE [LARGE SCALE GENOMIC DNA]</scope>
    <source>
        <strain evidence="3">NBSH44</strain>
    </source>
</reference>
<evidence type="ECO:0000313" key="2">
    <source>
        <dbReference type="EMBL" id="QNE77335.1"/>
    </source>
</evidence>
<organism evidence="2 3">
    <name type="scientific">Streptomyces finlayi</name>
    <dbReference type="NCBI Taxonomy" id="67296"/>
    <lineage>
        <taxon>Bacteria</taxon>
        <taxon>Bacillati</taxon>
        <taxon>Actinomycetota</taxon>
        <taxon>Actinomycetes</taxon>
        <taxon>Kitasatosporales</taxon>
        <taxon>Streptomycetaceae</taxon>
        <taxon>Streptomyces</taxon>
    </lineage>
</organism>
<proteinExistence type="predicted"/>
<keyword evidence="3" id="KW-1185">Reference proteome</keyword>
<accession>A0A7G7BPS0</accession>